<dbReference type="EMBL" id="VTER01000001">
    <property type="protein sequence ID" value="TYS51911.1"/>
    <property type="molecule type" value="Genomic_DNA"/>
</dbReference>
<accession>A0A5D4RNH6</accession>
<evidence type="ECO:0000313" key="2">
    <source>
        <dbReference type="Proteomes" id="UP000322139"/>
    </source>
</evidence>
<dbReference type="RefSeq" id="WP_094767556.1">
    <property type="nucleotide sequence ID" value="NZ_JBBCLX010000014.1"/>
</dbReference>
<name>A0A5D4RNH6_9BACI</name>
<dbReference type="AlphaFoldDB" id="A0A5D4RNH6"/>
<organism evidence="1 2">
    <name type="scientific">Bacillus infantis</name>
    <dbReference type="NCBI Taxonomy" id="324767"/>
    <lineage>
        <taxon>Bacteria</taxon>
        <taxon>Bacillati</taxon>
        <taxon>Bacillota</taxon>
        <taxon>Bacilli</taxon>
        <taxon>Bacillales</taxon>
        <taxon>Bacillaceae</taxon>
        <taxon>Bacillus</taxon>
    </lineage>
</organism>
<protein>
    <submittedName>
        <fullName evidence="1">Uncharacterized protein</fullName>
    </submittedName>
</protein>
<sequence>MSMIENPFKAETDAAAIRSGEVEPKKMVISLTGSSSVVPPSTKGTAPEFDIFGTGLNEYR</sequence>
<reference evidence="1 2" key="1">
    <citation type="submission" date="2019-08" db="EMBL/GenBank/DDBJ databases">
        <title>Bacillus genomes from the desert of Cuatro Cienegas, Coahuila.</title>
        <authorList>
            <person name="Olmedo-Alvarez G."/>
        </authorList>
    </citation>
    <scope>NUCLEOTIDE SEQUENCE [LARGE SCALE GENOMIC DNA]</scope>
    <source>
        <strain evidence="1 2">CH446_14T</strain>
    </source>
</reference>
<dbReference type="Proteomes" id="UP000322139">
    <property type="component" value="Unassembled WGS sequence"/>
</dbReference>
<evidence type="ECO:0000313" key="1">
    <source>
        <dbReference type="EMBL" id="TYS51911.1"/>
    </source>
</evidence>
<comment type="caution">
    <text evidence="1">The sequence shown here is derived from an EMBL/GenBank/DDBJ whole genome shotgun (WGS) entry which is preliminary data.</text>
</comment>
<proteinExistence type="predicted"/>
<gene>
    <name evidence="1" type="ORF">FZD51_00210</name>
</gene>